<keyword evidence="7" id="KW-0812">Transmembrane</keyword>
<evidence type="ECO:0000256" key="3">
    <source>
        <dbReference type="ARBA" id="ARBA00022750"/>
    </source>
</evidence>
<organism evidence="10 11">
    <name type="scientific">Nelumbo nucifera</name>
    <name type="common">Sacred lotus</name>
    <dbReference type="NCBI Taxonomy" id="4432"/>
    <lineage>
        <taxon>Eukaryota</taxon>
        <taxon>Viridiplantae</taxon>
        <taxon>Streptophyta</taxon>
        <taxon>Embryophyta</taxon>
        <taxon>Tracheophyta</taxon>
        <taxon>Spermatophyta</taxon>
        <taxon>Magnoliopsida</taxon>
        <taxon>Proteales</taxon>
        <taxon>Nelumbonaceae</taxon>
        <taxon>Nelumbo</taxon>
    </lineage>
</organism>
<feature type="domain" description="Peptidase A1" evidence="9">
    <location>
        <begin position="74"/>
        <end position="428"/>
    </location>
</feature>
<dbReference type="PRINTS" id="PR00792">
    <property type="entry name" value="PEPSIN"/>
</dbReference>
<dbReference type="AlphaFoldDB" id="A0A1U7YNG2"/>
<dbReference type="FunFam" id="2.40.70.10:FF:000028">
    <property type="entry name" value="Eukaryotic aspartyl protease family protein"/>
    <property type="match status" value="1"/>
</dbReference>
<evidence type="ECO:0000256" key="1">
    <source>
        <dbReference type="ARBA" id="ARBA00007447"/>
    </source>
</evidence>
<dbReference type="InterPro" id="IPR032799">
    <property type="entry name" value="TAXi_C"/>
</dbReference>
<keyword evidence="2" id="KW-0645">Protease</keyword>
<dbReference type="InterPro" id="IPR034161">
    <property type="entry name" value="Pepsin-like_plant"/>
</dbReference>
<evidence type="ECO:0000256" key="4">
    <source>
        <dbReference type="ARBA" id="ARBA00022801"/>
    </source>
</evidence>
<dbReference type="OMA" id="AYRAHDG"/>
<evidence type="ECO:0000313" key="10">
    <source>
        <dbReference type="Proteomes" id="UP000189703"/>
    </source>
</evidence>
<dbReference type="OrthoDB" id="2747330at2759"/>
<dbReference type="InParanoid" id="A0A1U7YNG2"/>
<evidence type="ECO:0000256" key="6">
    <source>
        <dbReference type="PIRSR" id="PIRSR601461-1"/>
    </source>
</evidence>
<dbReference type="InterPro" id="IPR001461">
    <property type="entry name" value="Aspartic_peptidase_A1"/>
</dbReference>
<dbReference type="KEGG" id="nnu:104586075"/>
<evidence type="ECO:0000256" key="8">
    <source>
        <dbReference type="SAM" id="SignalP"/>
    </source>
</evidence>
<dbReference type="InterPro" id="IPR032861">
    <property type="entry name" value="TAXi_N"/>
</dbReference>
<keyword evidence="3" id="KW-0064">Aspartyl protease</keyword>
<keyword evidence="10" id="KW-1185">Reference proteome</keyword>
<keyword evidence="8" id="KW-0732">Signal</keyword>
<dbReference type="GeneID" id="104586075"/>
<dbReference type="Pfam" id="PF14543">
    <property type="entry name" value="TAXi_N"/>
    <property type="match status" value="1"/>
</dbReference>
<dbReference type="SUPFAM" id="SSF50630">
    <property type="entry name" value="Acid proteases"/>
    <property type="match status" value="1"/>
</dbReference>
<name>A0A1U7YNG2_NELNU</name>
<dbReference type="FunCoup" id="A0A1U7YNG2">
    <property type="interactions" value="709"/>
</dbReference>
<dbReference type="GO" id="GO:0006508">
    <property type="term" value="P:proteolysis"/>
    <property type="evidence" value="ECO:0007669"/>
    <property type="project" value="UniProtKB-KW"/>
</dbReference>
<sequence length="480" mass="52539">MDLKRSICILCIVLVVLLSNVSANGVFRVQHKFAGRKRSLTDIKTHDGRRHRRLLANVDLPLGGDGHPASTGLYFAKIGIGTPPKDYYVQVDTGSDILWVNCIQCTRCPKKSDLGVELTLYDIKDSQTGKEITCDQDFCTSMYNGENLPGCYVGGPCAYSVVYGDGSTTTGYYIRDFVEYAQVSGNFQTKPANGSVVFGCGAKQSGDLGSSSAALDGILGFGQSNASMISQLASAGKMRKMFAHCLDNVNGGGIFAIGHVVQPKVKTTPMVPNRPHYNVNLKAIEVGGAVLQLPTDVFNSEEAGTIIDSGTTLAYLPDTVYSALMNQVMSQQPNLQTHIVEDQFQCFQYIGSVDDGFPVVTLRFENSLPLVVYPHDYLFQIREDAWCVGWQNSGLQSKDGKDMTLLGDIVLSNKLIVYDLENQTIGWTEYNCSSSIKVQDEQSGPEYYIGAHDVSSAWSWNVGWVIMLLLLTAMLHNLIY</sequence>
<evidence type="ECO:0000256" key="5">
    <source>
        <dbReference type="ARBA" id="ARBA00023180"/>
    </source>
</evidence>
<feature type="signal peptide" evidence="8">
    <location>
        <begin position="1"/>
        <end position="23"/>
    </location>
</feature>
<feature type="active site" evidence="6">
    <location>
        <position position="92"/>
    </location>
</feature>
<dbReference type="RefSeq" id="XP_010241480.1">
    <property type="nucleotide sequence ID" value="XM_010243178.2"/>
</dbReference>
<feature type="chain" id="PRO_5010563254" evidence="8">
    <location>
        <begin position="24"/>
        <end position="480"/>
    </location>
</feature>
<dbReference type="eggNOG" id="KOG1339">
    <property type="taxonomic scope" value="Eukaryota"/>
</dbReference>
<feature type="active site" evidence="6">
    <location>
        <position position="308"/>
    </location>
</feature>
<accession>A0A1U7YNG2</accession>
<reference evidence="11" key="1">
    <citation type="submission" date="2025-08" db="UniProtKB">
        <authorList>
            <consortium name="RefSeq"/>
        </authorList>
    </citation>
    <scope>IDENTIFICATION</scope>
</reference>
<dbReference type="CDD" id="cd05476">
    <property type="entry name" value="pepsin_A_like_plant"/>
    <property type="match status" value="1"/>
</dbReference>
<dbReference type="InterPro" id="IPR021109">
    <property type="entry name" value="Peptidase_aspartic_dom_sf"/>
</dbReference>
<dbReference type="Proteomes" id="UP000189703">
    <property type="component" value="Unplaced"/>
</dbReference>
<protein>
    <submittedName>
        <fullName evidence="11">Aspartic proteinase-like protein 2</fullName>
    </submittedName>
</protein>
<feature type="transmembrane region" description="Helical" evidence="7">
    <location>
        <begin position="458"/>
        <end position="479"/>
    </location>
</feature>
<keyword evidence="7" id="KW-1133">Transmembrane helix</keyword>
<dbReference type="PANTHER" id="PTHR13683">
    <property type="entry name" value="ASPARTYL PROTEASES"/>
    <property type="match status" value="1"/>
</dbReference>
<dbReference type="GO" id="GO:0004190">
    <property type="term" value="F:aspartic-type endopeptidase activity"/>
    <property type="evidence" value="ECO:0007669"/>
    <property type="project" value="UniProtKB-KW"/>
</dbReference>
<keyword evidence="5" id="KW-0325">Glycoprotein</keyword>
<proteinExistence type="inferred from homology"/>
<dbReference type="Pfam" id="PF14541">
    <property type="entry name" value="TAXi_C"/>
    <property type="match status" value="1"/>
</dbReference>
<keyword evidence="4" id="KW-0378">Hydrolase</keyword>
<comment type="similarity">
    <text evidence="1">Belongs to the peptidase A1 family.</text>
</comment>
<dbReference type="InterPro" id="IPR033121">
    <property type="entry name" value="PEPTIDASE_A1"/>
</dbReference>
<gene>
    <name evidence="11" type="primary">LOC104586075</name>
</gene>
<evidence type="ECO:0000259" key="9">
    <source>
        <dbReference type="PROSITE" id="PS51767"/>
    </source>
</evidence>
<dbReference type="FunFam" id="2.40.70.10:FF:000056">
    <property type="entry name" value="Eukaryotic aspartyl protease family protein"/>
    <property type="match status" value="1"/>
</dbReference>
<dbReference type="PANTHER" id="PTHR13683:SF768">
    <property type="entry name" value="EUKARYOTIC ASPARTYL PROTEASE FAMILY PROTEIN"/>
    <property type="match status" value="1"/>
</dbReference>
<dbReference type="PROSITE" id="PS51767">
    <property type="entry name" value="PEPTIDASE_A1"/>
    <property type="match status" value="1"/>
</dbReference>
<dbReference type="Gene3D" id="2.40.70.10">
    <property type="entry name" value="Acid Proteases"/>
    <property type="match status" value="2"/>
</dbReference>
<evidence type="ECO:0000313" key="11">
    <source>
        <dbReference type="RefSeq" id="XP_010241480.1"/>
    </source>
</evidence>
<keyword evidence="7" id="KW-0472">Membrane</keyword>
<evidence type="ECO:0000256" key="7">
    <source>
        <dbReference type="SAM" id="Phobius"/>
    </source>
</evidence>
<evidence type="ECO:0000256" key="2">
    <source>
        <dbReference type="ARBA" id="ARBA00022670"/>
    </source>
</evidence>